<keyword evidence="1" id="KW-0472">Membrane</keyword>
<dbReference type="Proteomes" id="UP001497392">
    <property type="component" value="Unassembled WGS sequence"/>
</dbReference>
<dbReference type="Gene3D" id="3.40.50.410">
    <property type="entry name" value="von Willebrand factor, type A domain"/>
    <property type="match status" value="1"/>
</dbReference>
<protein>
    <recommendedName>
        <fullName evidence="1">Protein transport protein SEC23</fullName>
    </recommendedName>
</protein>
<keyword evidence="1" id="KW-0256">Endoplasmic reticulum</keyword>
<feature type="domain" description="Zinc finger Sec23/Sec24-type" evidence="3">
    <location>
        <begin position="96"/>
        <end position="129"/>
    </location>
</feature>
<organism evidence="4 5">
    <name type="scientific">Coccomyxa viridis</name>
    <dbReference type="NCBI Taxonomy" id="1274662"/>
    <lineage>
        <taxon>Eukaryota</taxon>
        <taxon>Viridiplantae</taxon>
        <taxon>Chlorophyta</taxon>
        <taxon>core chlorophytes</taxon>
        <taxon>Trebouxiophyceae</taxon>
        <taxon>Trebouxiophyceae incertae sedis</taxon>
        <taxon>Coccomyxaceae</taxon>
        <taxon>Coccomyxa</taxon>
    </lineage>
</organism>
<feature type="region of interest" description="Disordered" evidence="2">
    <location>
        <begin position="333"/>
        <end position="356"/>
    </location>
</feature>
<keyword evidence="1" id="KW-0813">Transport</keyword>
<evidence type="ECO:0000313" key="5">
    <source>
        <dbReference type="Proteomes" id="UP001497392"/>
    </source>
</evidence>
<evidence type="ECO:0000259" key="3">
    <source>
        <dbReference type="Pfam" id="PF04810"/>
    </source>
</evidence>
<dbReference type="SUPFAM" id="SSF82919">
    <property type="entry name" value="Zn-finger domain of Sec23/24"/>
    <property type="match status" value="1"/>
</dbReference>
<evidence type="ECO:0000256" key="2">
    <source>
        <dbReference type="SAM" id="MobiDB-lite"/>
    </source>
</evidence>
<dbReference type="InterPro" id="IPR037364">
    <property type="entry name" value="Sec23"/>
</dbReference>
<sequence>MATSEDEPAPESSRVPAAPTSPAWRPPHEGAHVRNARLSTSDARKADHELSASIVAMCSGTVFNEKHASSHLGIPLGALIAPALPQNRPEKAQHEPVCCSNCDAYLNMYSEANQQGGHWTCQFCGHSNSNAASLPVLDSQVCPELTHEAVEYEQSSASDGDGPLCMILAIHTRTSQQHMESVKQALLEVVKAADDRTLFGLLTLDAAIAVFDLSQQQAVSALALPGDRPLSAPLLSILDQGMHSHVMPLAKCRAQAQAAISSLRASDSSHAQHRGSTASALSLALHMAQCAVAGAAASPSQDCSAPGIPQMSQGSGSTSPIHILLLSADGIPQRHQDARKQQGSKGKSHPRIQIENPENLEMLSRIGDSAVQLGAIVDVVAMEGTPLHARQLLQLTQRTGGTMVCSGGEGLQRGALAGFMNRHVSREPGTLEVYLSHGLAVTSVLGPVARAASASPRLTAQAAKHEQHDKYKSGFKRAALKLLGVDTYSCVALHMDVIKPLPGTAAYMQVVLSWRAGGRIHRQVVTRQLDLTTVLASYCRDMDVQIAAVLLAKGVLQDLPSAGDPDELAATRDSIGKHLQHLACRVGEPVKGSAGGWLSRRPKLWRLPYNMHPMAEALYGLWRKLSEVDYVDELPLLRAHLVSAGADASLRMLVPRLHVFLPKAERYEETLAANMALLPGSSAVLDSGIQLAVNPPSADAALEHKACWDLVERIVSDRLWLTELKTVTEGSAGAAELAERLAPMHNDNAELQLSQIPVLALLSESERQGLANSYKLKKDKSFLQWCMSNGVVMEPSPDNVTPAMQNMGLIAG</sequence>
<dbReference type="InterPro" id="IPR036465">
    <property type="entry name" value="vWFA_dom_sf"/>
</dbReference>
<keyword evidence="1" id="KW-0968">Cytoplasmic vesicle</keyword>
<keyword evidence="1" id="KW-0931">ER-Golgi transport</keyword>
<keyword evidence="1" id="KW-0963">Cytoplasm</keyword>
<accession>A0ABP1FWJ4</accession>
<dbReference type="SUPFAM" id="SSF53300">
    <property type="entry name" value="vWA-like"/>
    <property type="match status" value="1"/>
</dbReference>
<proteinExistence type="inferred from homology"/>
<keyword evidence="1" id="KW-0653">Protein transport</keyword>
<dbReference type="InterPro" id="IPR006895">
    <property type="entry name" value="Znf_Sec23_Sec24"/>
</dbReference>
<reference evidence="4 5" key="1">
    <citation type="submission" date="2024-06" db="EMBL/GenBank/DDBJ databases">
        <authorList>
            <person name="Kraege A."/>
            <person name="Thomma B."/>
        </authorList>
    </citation>
    <scope>NUCLEOTIDE SEQUENCE [LARGE SCALE GENOMIC DNA]</scope>
</reference>
<comment type="caution">
    <text evidence="4">The sequence shown here is derived from an EMBL/GenBank/DDBJ whole genome shotgun (WGS) entry which is preliminary data.</text>
</comment>
<gene>
    <name evidence="4" type="primary">g5858</name>
    <name evidence="4" type="ORF">VP750_LOCUS5013</name>
</gene>
<dbReference type="EMBL" id="CAXHTA020000008">
    <property type="protein sequence ID" value="CAL5223354.1"/>
    <property type="molecule type" value="Genomic_DNA"/>
</dbReference>
<dbReference type="InterPro" id="IPR036174">
    <property type="entry name" value="Znf_Sec23_Sec24_sf"/>
</dbReference>
<keyword evidence="5" id="KW-1185">Reference proteome</keyword>
<evidence type="ECO:0000313" key="4">
    <source>
        <dbReference type="EMBL" id="CAL5223354.1"/>
    </source>
</evidence>
<keyword evidence="1" id="KW-0479">Metal-binding</keyword>
<dbReference type="SUPFAM" id="SSF81995">
    <property type="entry name" value="beta-sandwich domain of Sec23/24"/>
    <property type="match status" value="1"/>
</dbReference>
<dbReference type="PANTHER" id="PTHR11141">
    <property type="entry name" value="PROTEIN TRANSPORT PROTEIN SEC23"/>
    <property type="match status" value="1"/>
</dbReference>
<comment type="function">
    <text evidence="1">Component of the coat protein complex II (COPII) which promotes the formation of transport vesicles from the endoplasmic reticulum (ER). The coat has two main functions, the physical deformation of the endoplasmic reticulum membrane into vesicles and the selection of cargo molecules.</text>
</comment>
<dbReference type="Pfam" id="PF04810">
    <property type="entry name" value="zf-Sec23_Sec24"/>
    <property type="match status" value="1"/>
</dbReference>
<evidence type="ECO:0000256" key="1">
    <source>
        <dbReference type="RuleBase" id="RU365030"/>
    </source>
</evidence>
<feature type="region of interest" description="Disordered" evidence="2">
    <location>
        <begin position="1"/>
        <end position="31"/>
    </location>
</feature>
<comment type="subcellular location">
    <subcellularLocation>
        <location evidence="1">Cytoplasmic vesicle</location>
        <location evidence="1">COPII-coated vesicle membrane</location>
        <topology evidence="1">Peripheral membrane protein</topology>
        <orientation evidence="1">Cytoplasmic side</orientation>
    </subcellularLocation>
    <subcellularLocation>
        <location evidence="1">Endoplasmic reticulum membrane</location>
        <topology evidence="1">Peripheral membrane protein</topology>
        <orientation evidence="1">Cytoplasmic side</orientation>
    </subcellularLocation>
</comment>
<comment type="similarity">
    <text evidence="1">Belongs to the SEC23/SEC24 family. SEC23 subfamily.</text>
</comment>
<dbReference type="PANTHER" id="PTHR11141:SF6">
    <property type="entry name" value="PROTEIN TRANSPORT PROTEIN SEC23 A"/>
    <property type="match status" value="1"/>
</dbReference>
<keyword evidence="1" id="KW-0862">Zinc</keyword>
<dbReference type="Gene3D" id="2.30.30.380">
    <property type="entry name" value="Zn-finger domain of Sec23/24"/>
    <property type="match status" value="1"/>
</dbReference>
<dbReference type="Gene3D" id="2.60.40.1670">
    <property type="entry name" value="beta-sandwich domain of Sec23/24"/>
    <property type="match status" value="1"/>
</dbReference>
<name>A0ABP1FWJ4_9CHLO</name>